<accession>A0AAD6VAU8</accession>
<keyword evidence="1" id="KW-0472">Membrane</keyword>
<feature type="transmembrane region" description="Helical" evidence="1">
    <location>
        <begin position="12"/>
        <end position="45"/>
    </location>
</feature>
<evidence type="ECO:0000313" key="3">
    <source>
        <dbReference type="Proteomes" id="UP001219525"/>
    </source>
</evidence>
<feature type="transmembrane region" description="Helical" evidence="1">
    <location>
        <begin position="140"/>
        <end position="162"/>
    </location>
</feature>
<dbReference type="Proteomes" id="UP001219525">
    <property type="component" value="Unassembled WGS sequence"/>
</dbReference>
<protein>
    <submittedName>
        <fullName evidence="2">Uncharacterized protein</fullName>
    </submittedName>
</protein>
<sequence length="328" mass="35447">MPVAYIVSSAEFAAAWAIMLDVVSLTCTTLVLYGLYIVLFISAIRTLAQRNPPRRRALLLTTSVMFFLGTCGAAVTVAMTGVAIRIMKGVVQQSSDLLHLARVLDVLQLTEVVRVTLNNAVTDMLFLYRCYMIWGSKKKVLILPVLCIVATVVLAVVTLTWQRTPGSHGIDSRAPYIMSLGTNLLLMVLTAGRIWYKSREIDTILGPIFRTRYNAATAFILESGAMYCLCLVLWIVSLSTLGSTTLSTLNSTADFAAVLSGVTAGLVAQTVNIAPTLILVRVGMGHDRSQDSGTGRPGLPPAGGPIRFRVPASLEEGFDSYPMVVDIK</sequence>
<dbReference type="AlphaFoldDB" id="A0AAD6VAU8"/>
<keyword evidence="3" id="KW-1185">Reference proteome</keyword>
<keyword evidence="1" id="KW-1133">Transmembrane helix</keyword>
<feature type="transmembrane region" description="Helical" evidence="1">
    <location>
        <begin position="256"/>
        <end position="280"/>
    </location>
</feature>
<evidence type="ECO:0000313" key="2">
    <source>
        <dbReference type="EMBL" id="KAJ7201829.1"/>
    </source>
</evidence>
<feature type="transmembrane region" description="Helical" evidence="1">
    <location>
        <begin position="216"/>
        <end position="236"/>
    </location>
</feature>
<keyword evidence="1" id="KW-0812">Transmembrane</keyword>
<feature type="transmembrane region" description="Helical" evidence="1">
    <location>
        <begin position="106"/>
        <end position="128"/>
    </location>
</feature>
<evidence type="ECO:0000256" key="1">
    <source>
        <dbReference type="SAM" id="Phobius"/>
    </source>
</evidence>
<gene>
    <name evidence="2" type="ORF">GGX14DRAFT_464108</name>
</gene>
<feature type="transmembrane region" description="Helical" evidence="1">
    <location>
        <begin position="174"/>
        <end position="196"/>
    </location>
</feature>
<name>A0AAD6VAU8_9AGAR</name>
<feature type="transmembrane region" description="Helical" evidence="1">
    <location>
        <begin position="57"/>
        <end position="86"/>
    </location>
</feature>
<comment type="caution">
    <text evidence="2">The sequence shown here is derived from an EMBL/GenBank/DDBJ whole genome shotgun (WGS) entry which is preliminary data.</text>
</comment>
<dbReference type="EMBL" id="JARJCW010000057">
    <property type="protein sequence ID" value="KAJ7201829.1"/>
    <property type="molecule type" value="Genomic_DNA"/>
</dbReference>
<proteinExistence type="predicted"/>
<reference evidence="2" key="1">
    <citation type="submission" date="2023-03" db="EMBL/GenBank/DDBJ databases">
        <title>Massive genome expansion in bonnet fungi (Mycena s.s.) driven by repeated elements and novel gene families across ecological guilds.</title>
        <authorList>
            <consortium name="Lawrence Berkeley National Laboratory"/>
            <person name="Harder C.B."/>
            <person name="Miyauchi S."/>
            <person name="Viragh M."/>
            <person name="Kuo A."/>
            <person name="Thoen E."/>
            <person name="Andreopoulos B."/>
            <person name="Lu D."/>
            <person name="Skrede I."/>
            <person name="Drula E."/>
            <person name="Henrissat B."/>
            <person name="Morin E."/>
            <person name="Kohler A."/>
            <person name="Barry K."/>
            <person name="LaButti K."/>
            <person name="Morin E."/>
            <person name="Salamov A."/>
            <person name="Lipzen A."/>
            <person name="Mereny Z."/>
            <person name="Hegedus B."/>
            <person name="Baldrian P."/>
            <person name="Stursova M."/>
            <person name="Weitz H."/>
            <person name="Taylor A."/>
            <person name="Grigoriev I.V."/>
            <person name="Nagy L.G."/>
            <person name="Martin F."/>
            <person name="Kauserud H."/>
        </authorList>
    </citation>
    <scope>NUCLEOTIDE SEQUENCE</scope>
    <source>
        <strain evidence="2">9144</strain>
    </source>
</reference>
<organism evidence="2 3">
    <name type="scientific">Mycena pura</name>
    <dbReference type="NCBI Taxonomy" id="153505"/>
    <lineage>
        <taxon>Eukaryota</taxon>
        <taxon>Fungi</taxon>
        <taxon>Dikarya</taxon>
        <taxon>Basidiomycota</taxon>
        <taxon>Agaricomycotina</taxon>
        <taxon>Agaricomycetes</taxon>
        <taxon>Agaricomycetidae</taxon>
        <taxon>Agaricales</taxon>
        <taxon>Marasmiineae</taxon>
        <taxon>Mycenaceae</taxon>
        <taxon>Mycena</taxon>
    </lineage>
</organism>